<comment type="caution">
    <text evidence="1">The sequence shown here is derived from an EMBL/GenBank/DDBJ whole genome shotgun (WGS) entry which is preliminary data.</text>
</comment>
<dbReference type="AlphaFoldDB" id="A0A6P2BNG8"/>
<sequence>MNTYVCRYCRQPSDPSAMTCPLCGAPVDIREMVTDSGWVKQPPIRDMAKLQFGQSHCQIAGTTVPVAEFNLTQNEMIYFSHHVLLWADPATRMQNMSLRGGWKRMMAGLPLIMLEAHGPGHIALSDNHAGEVIGLPLQHGQQIWVKEHRFLTATGNVRYDWGDNDVWYITGDSDEQEWHYPMGQYGDIFTAADRPGLLLLHAKGNVFIRDLGQGESLTIQPSSLVYRDTSVRVHLHLEYPRNMGFSFWRNNWDYRNIMVRLTGPGRVAVQSIFERPEGMESIRNHSYATRRRW</sequence>
<organism evidence="1 2">
    <name type="scientific">Trebonia kvetii</name>
    <dbReference type="NCBI Taxonomy" id="2480626"/>
    <lineage>
        <taxon>Bacteria</taxon>
        <taxon>Bacillati</taxon>
        <taxon>Actinomycetota</taxon>
        <taxon>Actinomycetes</taxon>
        <taxon>Streptosporangiales</taxon>
        <taxon>Treboniaceae</taxon>
        <taxon>Trebonia</taxon>
    </lineage>
</organism>
<proteinExistence type="predicted"/>
<dbReference type="Gene3D" id="3.60.160.10">
    <property type="entry name" value="Mitochondrial biogenesis AIM24"/>
    <property type="match status" value="1"/>
</dbReference>
<reference evidence="1 2" key="1">
    <citation type="submission" date="2018-11" db="EMBL/GenBank/DDBJ databases">
        <title>Trebonia kvetii gen.nov., sp.nov., a novel acidophilic actinobacterium, and proposal of the new actinobacterial family Treboniaceae fam. nov.</title>
        <authorList>
            <person name="Rapoport D."/>
            <person name="Sagova-Mareckova M."/>
            <person name="Sedlacek I."/>
            <person name="Provaznik J."/>
            <person name="Kralova S."/>
            <person name="Pavlinic D."/>
            <person name="Benes V."/>
            <person name="Kopecky J."/>
        </authorList>
    </citation>
    <scope>NUCLEOTIDE SEQUENCE [LARGE SCALE GENOMIC DNA]</scope>
    <source>
        <strain evidence="1 2">15Tr583</strain>
    </source>
</reference>
<dbReference type="PANTHER" id="PTHR43657">
    <property type="entry name" value="TRYPTOPHAN RNA-BINDING ATTENUATOR PROTEIN-LIKE PROTEIN"/>
    <property type="match status" value="1"/>
</dbReference>
<protein>
    <submittedName>
        <fullName evidence="1">AIM24 family protein</fullName>
    </submittedName>
</protein>
<name>A0A6P2BNG8_9ACTN</name>
<dbReference type="InterPro" id="IPR036983">
    <property type="entry name" value="AIM24_sf"/>
</dbReference>
<gene>
    <name evidence="1" type="ORF">EAS64_39035</name>
</gene>
<dbReference type="SUPFAM" id="SSF51219">
    <property type="entry name" value="TRAP-like"/>
    <property type="match status" value="1"/>
</dbReference>
<dbReference type="OrthoDB" id="9779518at2"/>
<dbReference type="EMBL" id="RPFW01000010">
    <property type="protein sequence ID" value="TVZ00071.1"/>
    <property type="molecule type" value="Genomic_DNA"/>
</dbReference>
<keyword evidence="2" id="KW-1185">Reference proteome</keyword>
<dbReference type="InterPro" id="IPR016031">
    <property type="entry name" value="Trp_RNA-bd_attenuator-like_dom"/>
</dbReference>
<dbReference type="PANTHER" id="PTHR43657:SF1">
    <property type="entry name" value="ALTERED INHERITANCE OF MITOCHONDRIA PROTEIN 24, MITOCHONDRIAL"/>
    <property type="match status" value="1"/>
</dbReference>
<accession>A0A6P2BNG8</accession>
<evidence type="ECO:0000313" key="1">
    <source>
        <dbReference type="EMBL" id="TVZ00071.1"/>
    </source>
</evidence>
<dbReference type="Proteomes" id="UP000460272">
    <property type="component" value="Unassembled WGS sequence"/>
</dbReference>
<dbReference type="Pfam" id="PF01987">
    <property type="entry name" value="AIM24"/>
    <property type="match status" value="1"/>
</dbReference>
<dbReference type="InterPro" id="IPR002838">
    <property type="entry name" value="AIM24"/>
</dbReference>
<evidence type="ECO:0000313" key="2">
    <source>
        <dbReference type="Proteomes" id="UP000460272"/>
    </source>
</evidence>